<reference evidence="4" key="1">
    <citation type="journal article" date="2016" name="Nat. Commun.">
        <title>The Gonium pectorale genome demonstrates co-option of cell cycle regulation during the evolution of multicellularity.</title>
        <authorList>
            <person name="Hanschen E.R."/>
            <person name="Marriage T.N."/>
            <person name="Ferris P.J."/>
            <person name="Hamaji T."/>
            <person name="Toyoda A."/>
            <person name="Fujiyama A."/>
            <person name="Neme R."/>
            <person name="Noguchi H."/>
            <person name="Minakuchi Y."/>
            <person name="Suzuki M."/>
            <person name="Kawai-Toyooka H."/>
            <person name="Smith D.R."/>
            <person name="Sparks H."/>
            <person name="Anderson J."/>
            <person name="Bakaric R."/>
            <person name="Luria V."/>
            <person name="Karger A."/>
            <person name="Kirschner M.W."/>
            <person name="Durand P.M."/>
            <person name="Michod R.E."/>
            <person name="Nozaki H."/>
            <person name="Olson B.J."/>
        </authorList>
    </citation>
    <scope>NUCLEOTIDE SEQUENCE [LARGE SCALE GENOMIC DNA]</scope>
    <source>
        <strain evidence="4">NIES-2863</strain>
    </source>
</reference>
<evidence type="ECO:0000313" key="4">
    <source>
        <dbReference type="Proteomes" id="UP000075714"/>
    </source>
</evidence>
<organism evidence="3 4">
    <name type="scientific">Gonium pectorale</name>
    <name type="common">Green alga</name>
    <dbReference type="NCBI Taxonomy" id="33097"/>
    <lineage>
        <taxon>Eukaryota</taxon>
        <taxon>Viridiplantae</taxon>
        <taxon>Chlorophyta</taxon>
        <taxon>core chlorophytes</taxon>
        <taxon>Chlorophyceae</taxon>
        <taxon>CS clade</taxon>
        <taxon>Chlamydomonadales</taxon>
        <taxon>Volvocaceae</taxon>
        <taxon>Gonium</taxon>
    </lineage>
</organism>
<evidence type="ECO:0000256" key="2">
    <source>
        <dbReference type="SAM" id="Phobius"/>
    </source>
</evidence>
<protein>
    <submittedName>
        <fullName evidence="3">Uncharacterized protein</fullName>
    </submittedName>
</protein>
<gene>
    <name evidence="3" type="ORF">GPECTOR_45g148</name>
</gene>
<feature type="compositionally biased region" description="Gly residues" evidence="1">
    <location>
        <begin position="94"/>
        <end position="104"/>
    </location>
</feature>
<sequence>MSRDRVGDNASVGHGHGGGGHHNGGGGHGGGKLRYKHEDSEFSEDGGERPRGGANKGGGEGRHNSKGGTQPAPPQRGGGGPDGDGDDGGSDAVSGGGVLIGGRRGAAPGLTAGKGGRLCVNGKELLPSHTNMTKFMVPFALWELTLVVIFAVSFVRLQGMQASHVIYRYTRVRMAALLLVSSVGEPPDAMAARRALLTAELDNLHSEYDTLMYGGLAKTQAGSVFTHPVPASTFESASFASNFFREERCFRWDQSQCYTPDSPYYEVTHHGLDVMMRRILAEMSLLAEDADADVAYNGTRYTTMYMVGTKDLYEGLQSSAQLFVDFSIDRYSQIKLLHTVLLVITIVFFVLYGIFLLRPYGGAVEREAGRLAGLLSHVPAEMDVAGHVRQTRGARYP</sequence>
<dbReference type="OrthoDB" id="547932at2759"/>
<evidence type="ECO:0000313" key="3">
    <source>
        <dbReference type="EMBL" id="KXZ46278.1"/>
    </source>
</evidence>
<dbReference type="PANTHER" id="PTHR31600:SF2">
    <property type="entry name" value="GAMETE ENRICHED GENE 10 PROTEIN-RELATED"/>
    <property type="match status" value="1"/>
</dbReference>
<keyword evidence="2" id="KW-0472">Membrane</keyword>
<comment type="caution">
    <text evidence="3">The sequence shown here is derived from an EMBL/GenBank/DDBJ whole genome shotgun (WGS) entry which is preliminary data.</text>
</comment>
<keyword evidence="4" id="KW-1185">Reference proteome</keyword>
<dbReference type="AlphaFoldDB" id="A0A150G8X5"/>
<keyword evidence="2" id="KW-1133">Transmembrane helix</keyword>
<feature type="compositionally biased region" description="Basic and acidic residues" evidence="1">
    <location>
        <begin position="36"/>
        <end position="51"/>
    </location>
</feature>
<dbReference type="STRING" id="33097.A0A150G8X5"/>
<feature type="transmembrane region" description="Helical" evidence="2">
    <location>
        <begin position="135"/>
        <end position="155"/>
    </location>
</feature>
<name>A0A150G8X5_GONPE</name>
<feature type="compositionally biased region" description="Gly residues" evidence="1">
    <location>
        <begin position="14"/>
        <end position="32"/>
    </location>
</feature>
<dbReference type="Proteomes" id="UP000075714">
    <property type="component" value="Unassembled WGS sequence"/>
</dbReference>
<dbReference type="EMBL" id="LSYV01000046">
    <property type="protein sequence ID" value="KXZ46278.1"/>
    <property type="molecule type" value="Genomic_DNA"/>
</dbReference>
<proteinExistence type="predicted"/>
<feature type="transmembrane region" description="Helical" evidence="2">
    <location>
        <begin position="336"/>
        <end position="357"/>
    </location>
</feature>
<evidence type="ECO:0000256" key="1">
    <source>
        <dbReference type="SAM" id="MobiDB-lite"/>
    </source>
</evidence>
<dbReference type="PANTHER" id="PTHR31600">
    <property type="entry name" value="TINY MACROCYSTS PROTEIN B-RELATED"/>
    <property type="match status" value="1"/>
</dbReference>
<keyword evidence="2" id="KW-0812">Transmembrane</keyword>
<feature type="region of interest" description="Disordered" evidence="1">
    <location>
        <begin position="1"/>
        <end position="106"/>
    </location>
</feature>
<dbReference type="InterPro" id="IPR052994">
    <property type="entry name" value="Tiny_macrocysts_regulators"/>
</dbReference>
<accession>A0A150G8X5</accession>